<evidence type="ECO:0000259" key="3">
    <source>
        <dbReference type="Pfam" id="PF01055"/>
    </source>
</evidence>
<dbReference type="Proteomes" id="UP000249239">
    <property type="component" value="Unassembled WGS sequence"/>
</dbReference>
<organism evidence="7 8">
    <name type="scientific">Breznakibacter xylanolyticus</name>
    <dbReference type="NCBI Taxonomy" id="990"/>
    <lineage>
        <taxon>Bacteria</taxon>
        <taxon>Pseudomonadati</taxon>
        <taxon>Bacteroidota</taxon>
        <taxon>Bacteroidia</taxon>
        <taxon>Marinilabiliales</taxon>
        <taxon>Marinilabiliaceae</taxon>
        <taxon>Breznakibacter</taxon>
    </lineage>
</organism>
<keyword evidence="2 7" id="KW-0378">Hydrolase</keyword>
<dbReference type="InterPro" id="IPR013780">
    <property type="entry name" value="Glyco_hydro_b"/>
</dbReference>
<evidence type="ECO:0000256" key="2">
    <source>
        <dbReference type="RuleBase" id="RU361185"/>
    </source>
</evidence>
<dbReference type="SUPFAM" id="SSF51011">
    <property type="entry name" value="Glycosyl hydrolase domain"/>
    <property type="match status" value="1"/>
</dbReference>
<keyword evidence="2" id="KW-0326">Glycosidase</keyword>
<reference evidence="7 8" key="1">
    <citation type="submission" date="2018-06" db="EMBL/GenBank/DDBJ databases">
        <title>Genomic Encyclopedia of Archaeal and Bacterial Type Strains, Phase II (KMG-II): from individual species to whole genera.</title>
        <authorList>
            <person name="Goeker M."/>
        </authorList>
    </citation>
    <scope>NUCLEOTIDE SEQUENCE [LARGE SCALE GENOMIC DNA]</scope>
    <source>
        <strain evidence="7 8">DSM 6779</strain>
    </source>
</reference>
<dbReference type="PANTHER" id="PTHR43863">
    <property type="entry name" value="HYDROLASE, PUTATIVE (AFU_ORTHOLOGUE AFUA_1G03140)-RELATED"/>
    <property type="match status" value="1"/>
</dbReference>
<evidence type="ECO:0000313" key="8">
    <source>
        <dbReference type="Proteomes" id="UP000249239"/>
    </source>
</evidence>
<evidence type="ECO:0000259" key="4">
    <source>
        <dbReference type="Pfam" id="PF13802"/>
    </source>
</evidence>
<evidence type="ECO:0000259" key="6">
    <source>
        <dbReference type="Pfam" id="PF21365"/>
    </source>
</evidence>
<dbReference type="Pfam" id="PF13802">
    <property type="entry name" value="Gal_mutarotas_2"/>
    <property type="match status" value="1"/>
</dbReference>
<dbReference type="AlphaFoldDB" id="A0A2W7NPV1"/>
<dbReference type="InterPro" id="IPR048395">
    <property type="entry name" value="Glyco_hydro_31_C"/>
</dbReference>
<dbReference type="InterPro" id="IPR025887">
    <property type="entry name" value="Glyco_hydro_31_N_dom"/>
</dbReference>
<dbReference type="Gene3D" id="3.20.20.80">
    <property type="entry name" value="Glycosidases"/>
    <property type="match status" value="1"/>
</dbReference>
<dbReference type="InterPro" id="IPR011013">
    <property type="entry name" value="Gal_mutarotase_sf_dom"/>
</dbReference>
<name>A0A2W7NPV1_9BACT</name>
<dbReference type="Pfam" id="PF17137">
    <property type="entry name" value="DUF5110"/>
    <property type="match status" value="1"/>
</dbReference>
<dbReference type="CDD" id="cd14752">
    <property type="entry name" value="GH31_N"/>
    <property type="match status" value="1"/>
</dbReference>
<dbReference type="InterPro" id="IPR017853">
    <property type="entry name" value="GH"/>
</dbReference>
<feature type="domain" description="DUF5110" evidence="5">
    <location>
        <begin position="689"/>
        <end position="756"/>
    </location>
</feature>
<comment type="similarity">
    <text evidence="1 2">Belongs to the glycosyl hydrolase 31 family.</text>
</comment>
<protein>
    <submittedName>
        <fullName evidence="7">Alpha-glucosidase (Family GH31 glycosyl hydrolase)</fullName>
    </submittedName>
</protein>
<dbReference type="Gene3D" id="2.60.40.1180">
    <property type="entry name" value="Golgi alpha-mannosidase II"/>
    <property type="match status" value="2"/>
</dbReference>
<feature type="domain" description="Glycoside hydrolase family 31 N-terminal" evidence="4">
    <location>
        <begin position="42"/>
        <end position="210"/>
    </location>
</feature>
<dbReference type="RefSeq" id="WP_245934942.1">
    <property type="nucleotide sequence ID" value="NZ_QKZK01000006.1"/>
</dbReference>
<dbReference type="InterPro" id="IPR000322">
    <property type="entry name" value="Glyco_hydro_31_TIM"/>
</dbReference>
<dbReference type="GO" id="GO:0005975">
    <property type="term" value="P:carbohydrate metabolic process"/>
    <property type="evidence" value="ECO:0007669"/>
    <property type="project" value="InterPro"/>
</dbReference>
<dbReference type="SUPFAM" id="SSF51445">
    <property type="entry name" value="(Trans)glycosidases"/>
    <property type="match status" value="1"/>
</dbReference>
<dbReference type="Pfam" id="PF21365">
    <property type="entry name" value="Glyco_hydro_31_3rd"/>
    <property type="match status" value="1"/>
</dbReference>
<dbReference type="EMBL" id="QKZK01000006">
    <property type="protein sequence ID" value="PZX18644.1"/>
    <property type="molecule type" value="Genomic_DNA"/>
</dbReference>
<dbReference type="Gene3D" id="2.60.40.1760">
    <property type="entry name" value="glycosyl hydrolase (family 31)"/>
    <property type="match status" value="1"/>
</dbReference>
<dbReference type="PANTHER" id="PTHR43863:SF2">
    <property type="entry name" value="MALTASE-GLUCOAMYLASE"/>
    <property type="match status" value="1"/>
</dbReference>
<keyword evidence="8" id="KW-1185">Reference proteome</keyword>
<feature type="domain" description="Glycosyl hydrolase family 31 C-terminal" evidence="6">
    <location>
        <begin position="587"/>
        <end position="673"/>
    </location>
</feature>
<dbReference type="CDD" id="cd06589">
    <property type="entry name" value="GH31"/>
    <property type="match status" value="1"/>
</dbReference>
<evidence type="ECO:0000313" key="7">
    <source>
        <dbReference type="EMBL" id="PZX18644.1"/>
    </source>
</evidence>
<dbReference type="InterPro" id="IPR033403">
    <property type="entry name" value="DUF5110"/>
</dbReference>
<evidence type="ECO:0000256" key="1">
    <source>
        <dbReference type="ARBA" id="ARBA00007806"/>
    </source>
</evidence>
<accession>A0A2W7NPV1</accession>
<proteinExistence type="inferred from homology"/>
<dbReference type="GO" id="GO:0004553">
    <property type="term" value="F:hydrolase activity, hydrolyzing O-glycosyl compounds"/>
    <property type="evidence" value="ECO:0007669"/>
    <property type="project" value="InterPro"/>
</dbReference>
<evidence type="ECO:0000259" key="5">
    <source>
        <dbReference type="Pfam" id="PF17137"/>
    </source>
</evidence>
<dbReference type="Pfam" id="PF01055">
    <property type="entry name" value="Glyco_hydro_31_2nd"/>
    <property type="match status" value="1"/>
</dbReference>
<gene>
    <name evidence="7" type="ORF">LX69_01037</name>
</gene>
<sequence>MKSITRFVGLAWMVLLMASCGNRIDVRQDGNVLAFDLDSARYQIELCSPTMFRVRMAAPGQPFADNEPWMVNRYQWDAVDYTLSQEGGLLTIKTSELLVEVNTQPFGIAVYDKNHQLINTDAQPCGYDGETPRVTKQLQPGEHFFGFGERMDFVDQLGKRIELNVGRGIGLPHEVGAYNTLKANYAPVPFFMSTRGYAIFFHNAYPSVWDMGKADASRYTFSAASGELDYYFIFGPAFTSMIGEYTALSGRSPLMPRAAMGLHVGTYSGGTWGYEHLTSQNYVVKLAKRFRELGIPADILHLDSTWRIFGKVNGKGGTSFEWRTPGFTNPKAMFDQLYALNYAMVGLHIRPRIDNGEVKNLLTLGQEAGITYPEGDYAGDFPNYFEKSASDWWWENCMKPLADMGCKFVKTDEGSAFGHQGNELVDKTGPQGPEIRALHNVFPVAYAKTTYSQFAEHNGTRGMNHTREGFAGIQRYPFIFAGDWPSEWQYFAPVVRAGINIGLSGIGAWSHCMGGFEHVADPELYIRWCQFGMLSPVAMLFGMEHPSYKEPWAYGAEAQKIFTQYDKLRYSLVPYIYSSYYQAYATGVPIMRALVMMYPNDVNTYNIDDQYLFGDNLMVCPVTVKAAKTRVVYLPEGEWVDYWTGEKLQGRQHIQITTPIEKLPMYVKAGAIIPYQPDMQYMAEKRVDPLTVDVYPATQLSSFDLYEDDGVSTKYQDGVYAITRITCNPGDSGCQVSLSATEGTFAVEPRNVMLRVRCDKQPAGVMLNVNGQSTELAQTPNADAVNQWKYDANNGVVTVVVLHDGKTKRDVVIK</sequence>
<comment type="caution">
    <text evidence="7">The sequence shown here is derived from an EMBL/GenBank/DDBJ whole genome shotgun (WGS) entry which is preliminary data.</text>
</comment>
<dbReference type="InterPro" id="IPR051816">
    <property type="entry name" value="Glycosyl_Hydrolase_31"/>
</dbReference>
<dbReference type="PROSITE" id="PS51257">
    <property type="entry name" value="PROKAR_LIPOPROTEIN"/>
    <property type="match status" value="1"/>
</dbReference>
<dbReference type="GO" id="GO:0030246">
    <property type="term" value="F:carbohydrate binding"/>
    <property type="evidence" value="ECO:0007669"/>
    <property type="project" value="InterPro"/>
</dbReference>
<dbReference type="SUPFAM" id="SSF74650">
    <property type="entry name" value="Galactose mutarotase-like"/>
    <property type="match status" value="1"/>
</dbReference>
<feature type="domain" description="Glycoside hydrolase family 31 TIM barrel" evidence="3">
    <location>
        <begin position="253"/>
        <end position="578"/>
    </location>
</feature>